<feature type="domain" description="DUF7107" evidence="1">
    <location>
        <begin position="346"/>
        <end position="393"/>
    </location>
</feature>
<organism evidence="2 3">
    <name type="scientific">Trichinella nativa</name>
    <dbReference type="NCBI Taxonomy" id="6335"/>
    <lineage>
        <taxon>Eukaryota</taxon>
        <taxon>Metazoa</taxon>
        <taxon>Ecdysozoa</taxon>
        <taxon>Nematoda</taxon>
        <taxon>Enoplea</taxon>
        <taxon>Dorylaimia</taxon>
        <taxon>Trichinellida</taxon>
        <taxon>Trichinellidae</taxon>
        <taxon>Trichinella</taxon>
    </lineage>
</organism>
<gene>
    <name evidence="2" type="primary">TNXB</name>
    <name evidence="2" type="ORF">T02_14825</name>
</gene>
<dbReference type="OrthoDB" id="5919886at2759"/>
<evidence type="ECO:0000259" key="1">
    <source>
        <dbReference type="Pfam" id="PF23416"/>
    </source>
</evidence>
<dbReference type="PANTHER" id="PTHR36519">
    <property type="entry name" value="FIP (FUNGUS-INDUCED PROTEIN) RELATED-RELATED"/>
    <property type="match status" value="1"/>
</dbReference>
<proteinExistence type="predicted"/>
<evidence type="ECO:0000313" key="2">
    <source>
        <dbReference type="EMBL" id="KRZ53129.1"/>
    </source>
</evidence>
<feature type="domain" description="DUF7107" evidence="1">
    <location>
        <begin position="419"/>
        <end position="457"/>
    </location>
</feature>
<name>A0A0V1L0N5_9BILA</name>
<evidence type="ECO:0000313" key="3">
    <source>
        <dbReference type="Proteomes" id="UP000054721"/>
    </source>
</evidence>
<feature type="domain" description="DUF7107" evidence="1">
    <location>
        <begin position="526"/>
        <end position="571"/>
    </location>
</feature>
<comment type="caution">
    <text evidence="2">The sequence shown here is derived from an EMBL/GenBank/DDBJ whole genome shotgun (WGS) entry which is preliminary data.</text>
</comment>
<dbReference type="InterPro" id="IPR055531">
    <property type="entry name" value="DUF7107"/>
</dbReference>
<feature type="domain" description="DUF7107" evidence="1">
    <location>
        <begin position="283"/>
        <end position="332"/>
    </location>
</feature>
<feature type="domain" description="DUF7107" evidence="1">
    <location>
        <begin position="96"/>
        <end position="143"/>
    </location>
</feature>
<sequence>MMRLIYSTLLTNKCQIEQYHVILLHFYIVTVIDLPPCDRHSDCSGQAICDDGKCVPAKPVGGECKTDSECNESKKQACISGICMAKAVPAEKKEEKCTNHYDCSGQRVCKNGKCVPAYSTSKTCSNPGECPLAQKCAYGYCFEAYDPSNPSKPPPPSEPSSDKCSVNEDCPGSSLCKNGQCKIAIMLGKIKCTTDSQCGKNDIPDYKICKTHSECEGNFLCLNYVCVPAFTWGVRCDEFQSCPPKHICKNGKCYFFLFRTMLCLIVFTASLHSLLLQLAAAYECSSNSDCGSQTLCYKNKCVPAMPVGGDCESDYDCNISENHYCVYGVCMTYAYVTEDKPNYNEKCASHYDCSGQRVCKKYKCVAAYATQRTCSYPADCELEEKCMDGLCFKAYVPGDSNNNNKPSFPPPTPPIYVPQCKQHEQCPNSYLCKDGKCKYAVQVGNIRCSYDKQCGETDKHENENNNPACTKHTHCPGYELCLRKQCVPASTWGVHCDNFQSCPPGNICKNGLLLASFYISTMAQPCNKHSDCSGQAMCASNKCVAAKPTGPNCDKDSECKDSEACIYGICMSPAEKPPCNKSCTNHYDCEGQQVCHKQKCVPAYSTGISCKNNGGCIAQQVCRFGVCWAAYV</sequence>
<feature type="domain" description="DUF7107" evidence="1">
    <location>
        <begin position="469"/>
        <end position="512"/>
    </location>
</feature>
<dbReference type="STRING" id="6335.A0A0V1L0N5"/>
<reference evidence="2 3" key="1">
    <citation type="submission" date="2015-05" db="EMBL/GenBank/DDBJ databases">
        <title>Evolution of Trichinella species and genotypes.</title>
        <authorList>
            <person name="Korhonen P.K."/>
            <person name="Edoardo P."/>
            <person name="Giuseppe L.R."/>
            <person name="Gasser R.B."/>
        </authorList>
    </citation>
    <scope>NUCLEOTIDE SEQUENCE [LARGE SCALE GENOMIC DNA]</scope>
    <source>
        <strain evidence="2">ISS10</strain>
    </source>
</reference>
<feature type="domain" description="DUF7107" evidence="1">
    <location>
        <begin position="582"/>
        <end position="628"/>
    </location>
</feature>
<dbReference type="EMBL" id="JYDW01000173">
    <property type="protein sequence ID" value="KRZ53129.1"/>
    <property type="molecule type" value="Genomic_DNA"/>
</dbReference>
<dbReference type="Proteomes" id="UP000054721">
    <property type="component" value="Unassembled WGS sequence"/>
</dbReference>
<feature type="domain" description="DUF7107" evidence="1">
    <location>
        <begin position="37"/>
        <end position="84"/>
    </location>
</feature>
<accession>A0A0V1L0N5</accession>
<dbReference type="AlphaFoldDB" id="A0A0V1L0N5"/>
<dbReference type="Pfam" id="PF23416">
    <property type="entry name" value="DUF7107"/>
    <property type="match status" value="9"/>
</dbReference>
<protein>
    <submittedName>
        <fullName evidence="2">Tenascin-X</fullName>
    </submittedName>
</protein>
<dbReference type="PANTHER" id="PTHR36519:SF9">
    <property type="entry name" value="EB DOMAIN-CONTAINING PROTEIN-RELATED"/>
    <property type="match status" value="1"/>
</dbReference>
<feature type="domain" description="DUF7107" evidence="1">
    <location>
        <begin position="209"/>
        <end position="254"/>
    </location>
</feature>
<keyword evidence="3" id="KW-1185">Reference proteome</keyword>